<organism evidence="1 2">
    <name type="scientific">Deinococcus metalli</name>
    <dbReference type="NCBI Taxonomy" id="1141878"/>
    <lineage>
        <taxon>Bacteria</taxon>
        <taxon>Thermotogati</taxon>
        <taxon>Deinococcota</taxon>
        <taxon>Deinococci</taxon>
        <taxon>Deinococcales</taxon>
        <taxon>Deinococcaceae</taxon>
        <taxon>Deinococcus</taxon>
    </lineage>
</organism>
<comment type="caution">
    <text evidence="1">The sequence shown here is derived from an EMBL/GenBank/DDBJ whole genome shotgun (WGS) entry which is preliminary data.</text>
</comment>
<dbReference type="RefSeq" id="WP_184111978.1">
    <property type="nucleotide sequence ID" value="NZ_BNAJ01000005.1"/>
</dbReference>
<evidence type="ECO:0000313" key="2">
    <source>
        <dbReference type="Proteomes" id="UP000539473"/>
    </source>
</evidence>
<dbReference type="Proteomes" id="UP000539473">
    <property type="component" value="Unassembled WGS sequence"/>
</dbReference>
<protein>
    <submittedName>
        <fullName evidence="1">Uncharacterized protein YwqG</fullName>
    </submittedName>
</protein>
<dbReference type="Gene3D" id="2.30.320.10">
    <property type="entry name" value="YwqG-like"/>
    <property type="match status" value="1"/>
</dbReference>
<name>A0A7W8KEX1_9DEIO</name>
<dbReference type="PANTHER" id="PTHR36436:SF6">
    <property type="entry name" value="SLL5081 PROTEIN"/>
    <property type="match status" value="1"/>
</dbReference>
<evidence type="ECO:0000313" key="1">
    <source>
        <dbReference type="EMBL" id="MBB5376915.1"/>
    </source>
</evidence>
<dbReference type="SUPFAM" id="SSF103032">
    <property type="entry name" value="Hypothetical protein YwqG"/>
    <property type="match status" value="1"/>
</dbReference>
<dbReference type="EMBL" id="JACHFK010000005">
    <property type="protein sequence ID" value="MBB5376915.1"/>
    <property type="molecule type" value="Genomic_DNA"/>
</dbReference>
<gene>
    <name evidence="1" type="ORF">HNQ07_002379</name>
</gene>
<proteinExistence type="predicted"/>
<dbReference type="InterPro" id="IPR015315">
    <property type="entry name" value="DUF1963"/>
</dbReference>
<reference evidence="1 2" key="1">
    <citation type="submission" date="2020-08" db="EMBL/GenBank/DDBJ databases">
        <title>Genomic Encyclopedia of Type Strains, Phase IV (KMG-IV): sequencing the most valuable type-strain genomes for metagenomic binning, comparative biology and taxonomic classification.</title>
        <authorList>
            <person name="Goeker M."/>
        </authorList>
    </citation>
    <scope>NUCLEOTIDE SEQUENCE [LARGE SCALE GENOMIC DNA]</scope>
    <source>
        <strain evidence="1 2">DSM 27521</strain>
    </source>
</reference>
<accession>A0A7W8KEX1</accession>
<sequence>MTLSLPATHRHLPLPDVPEALAPLREQILKSVRPAWLLRAANADHMNEGDSVVGGDSPSRAEGEEWPTCVHCQREMGFVMQIHLTEELVSVLMGVKSGLFQFWNCWYCLPGGEAYADARDLLTFEMSEGKSVPYGSSRLLARWTEGGGNNTGPRYPSEQNLLFLKKLLPEAVLSLPHPFDEQFTTLEDDERDAYWDAARPYLNEDTLCQIGGYPAWMQDGRWPRRPATGRPADFILALGTGDTDVLWGDTGFYYFFAEQGKLAEPFVLEQTL</sequence>
<dbReference type="Pfam" id="PF09234">
    <property type="entry name" value="DUF1963"/>
    <property type="match status" value="1"/>
</dbReference>
<dbReference type="AlphaFoldDB" id="A0A7W8KEX1"/>
<dbReference type="PANTHER" id="PTHR36436">
    <property type="entry name" value="SLL5081 PROTEIN"/>
    <property type="match status" value="1"/>
</dbReference>
<dbReference type="InterPro" id="IPR035948">
    <property type="entry name" value="YwqG-like_sf"/>
</dbReference>